<evidence type="ECO:0000313" key="8">
    <source>
        <dbReference type="Proteomes" id="UP001206925"/>
    </source>
</evidence>
<dbReference type="Gene3D" id="2.115.10.20">
    <property type="entry name" value="Glycosyl hydrolase domain, family 43"/>
    <property type="match status" value="1"/>
</dbReference>
<evidence type="ECO:0000256" key="2">
    <source>
        <dbReference type="ARBA" id="ARBA00022801"/>
    </source>
</evidence>
<evidence type="ECO:0000313" key="7">
    <source>
        <dbReference type="EMBL" id="KAI7734454.1"/>
    </source>
</evidence>
<gene>
    <name evidence="7" type="ORF">M8C21_034005</name>
</gene>
<feature type="domain" description="Glycosyl hydrolase family 32 C-terminal" evidence="6">
    <location>
        <begin position="399"/>
        <end position="562"/>
    </location>
</feature>
<dbReference type="EMBL" id="JAMZMK010009723">
    <property type="protein sequence ID" value="KAI7734454.1"/>
    <property type="molecule type" value="Genomic_DNA"/>
</dbReference>
<dbReference type="Gene3D" id="2.60.120.560">
    <property type="entry name" value="Exo-inulinase, domain 1"/>
    <property type="match status" value="1"/>
</dbReference>
<evidence type="ECO:0000256" key="1">
    <source>
        <dbReference type="ARBA" id="ARBA00009902"/>
    </source>
</evidence>
<keyword evidence="8" id="KW-1185">Reference proteome</keyword>
<name>A0AAD5GAL6_AMBAR</name>
<accession>A0AAD5GAL6</accession>
<evidence type="ECO:0000259" key="6">
    <source>
        <dbReference type="Pfam" id="PF08244"/>
    </source>
</evidence>
<comment type="caution">
    <text evidence="7">The sequence shown here is derived from an EMBL/GenBank/DDBJ whole genome shotgun (WGS) entry which is preliminary data.</text>
</comment>
<dbReference type="SUPFAM" id="SSF75005">
    <property type="entry name" value="Arabinanase/levansucrase/invertase"/>
    <property type="match status" value="1"/>
</dbReference>
<protein>
    <submittedName>
        <fullName evidence="7">Uncharacterized protein</fullName>
    </submittedName>
</protein>
<evidence type="ECO:0000259" key="5">
    <source>
        <dbReference type="Pfam" id="PF00251"/>
    </source>
</evidence>
<dbReference type="GO" id="GO:0004553">
    <property type="term" value="F:hydrolase activity, hydrolyzing O-glycosyl compounds"/>
    <property type="evidence" value="ECO:0007669"/>
    <property type="project" value="InterPro"/>
</dbReference>
<sequence length="568" mass="64363">NFEKHFHSVSKTIFNVWYTGGPYVRLEGASAEVSLFLSHIPSLMSMTSAILVLAFLTVGFHHVRSNIIMSEQPYRTAFHFQPPKNWMNGPMYYNGVYHLFYQHNPFGPLFTVQMYWGHSVSHDLINWTPVEPAFAPTEPFDINGCISGSATILPGNKPVILYTGIDSQNRQVQNVAVPKDPSDPYLREWVRYTSNPIINVPDGIQPDEFRDPTSAWLANDGKWRMIVGTQKDKTGVAILYQSEDFVNWTRHESPLYEVAGSGMWECLDFFPVRVDGTNGLDTSVTNTNVKHVLKMGVYDYARDYYLIGNYNPVKENYVSQNELTLDTLRYDYGKYYASKSFFDPVKNRRILMAWVNESDSDADAIAKGWSGLQSFPRSIWLDQNQKQLIQWPIEEIEMLHENKATFLNKNIEDGSLHEVEGITASQADVKISFKLTNLEEAEKLDPSGVDPQLICSEMDASKKGNFGPFGVLAFASQDLTEQTAIFFRVFQHNGRYIVLMCSDQSRSSTRNGLDKTIYGAFVDIDPQEDEISLRTLIDKSIVESFGGGGKTCITARVYPTLAIRDQAH</sequence>
<dbReference type="FunFam" id="2.60.120.560:FF:000002">
    <property type="entry name" value="Beta-fructofuranosidase, insoluble isoenzyme CWINV1"/>
    <property type="match status" value="1"/>
</dbReference>
<dbReference type="GO" id="GO:0005975">
    <property type="term" value="P:carbohydrate metabolic process"/>
    <property type="evidence" value="ECO:0007669"/>
    <property type="project" value="InterPro"/>
</dbReference>
<comment type="similarity">
    <text evidence="1 4">Belongs to the glycosyl hydrolase 32 family.</text>
</comment>
<dbReference type="PANTHER" id="PTHR31953">
    <property type="entry name" value="BETA-FRUCTOFURANOSIDASE, INSOLUBLE ISOENZYME CWINV1-RELATED"/>
    <property type="match status" value="1"/>
</dbReference>
<dbReference type="Proteomes" id="UP001206925">
    <property type="component" value="Unassembled WGS sequence"/>
</dbReference>
<keyword evidence="2 4" id="KW-0378">Hydrolase</keyword>
<dbReference type="Pfam" id="PF00251">
    <property type="entry name" value="Glyco_hydro_32N"/>
    <property type="match status" value="1"/>
</dbReference>
<evidence type="ECO:0000256" key="3">
    <source>
        <dbReference type="ARBA" id="ARBA00023295"/>
    </source>
</evidence>
<dbReference type="InterPro" id="IPR023296">
    <property type="entry name" value="Glyco_hydro_beta-prop_sf"/>
</dbReference>
<dbReference type="SUPFAM" id="SSF49899">
    <property type="entry name" value="Concanavalin A-like lectins/glucanases"/>
    <property type="match status" value="1"/>
</dbReference>
<evidence type="ECO:0000256" key="4">
    <source>
        <dbReference type="RuleBase" id="RU362110"/>
    </source>
</evidence>
<feature type="non-terminal residue" evidence="7">
    <location>
        <position position="1"/>
    </location>
</feature>
<dbReference type="InterPro" id="IPR013148">
    <property type="entry name" value="Glyco_hydro_32_N"/>
</dbReference>
<keyword evidence="3 4" id="KW-0326">Glycosidase</keyword>
<dbReference type="InterPro" id="IPR013320">
    <property type="entry name" value="ConA-like_dom_sf"/>
</dbReference>
<feature type="non-terminal residue" evidence="7">
    <location>
        <position position="568"/>
    </location>
</feature>
<proteinExistence type="inferred from homology"/>
<dbReference type="AlphaFoldDB" id="A0AAD5GAL6"/>
<organism evidence="7 8">
    <name type="scientific">Ambrosia artemisiifolia</name>
    <name type="common">Common ragweed</name>
    <dbReference type="NCBI Taxonomy" id="4212"/>
    <lineage>
        <taxon>Eukaryota</taxon>
        <taxon>Viridiplantae</taxon>
        <taxon>Streptophyta</taxon>
        <taxon>Embryophyta</taxon>
        <taxon>Tracheophyta</taxon>
        <taxon>Spermatophyta</taxon>
        <taxon>Magnoliopsida</taxon>
        <taxon>eudicotyledons</taxon>
        <taxon>Gunneridae</taxon>
        <taxon>Pentapetalae</taxon>
        <taxon>asterids</taxon>
        <taxon>campanulids</taxon>
        <taxon>Asterales</taxon>
        <taxon>Asteraceae</taxon>
        <taxon>Asteroideae</taxon>
        <taxon>Heliantheae alliance</taxon>
        <taxon>Heliantheae</taxon>
        <taxon>Ambrosia</taxon>
    </lineage>
</organism>
<dbReference type="Pfam" id="PF08244">
    <property type="entry name" value="Glyco_hydro_32C"/>
    <property type="match status" value="1"/>
</dbReference>
<dbReference type="InterPro" id="IPR001362">
    <property type="entry name" value="Glyco_hydro_32"/>
</dbReference>
<dbReference type="InterPro" id="IPR013189">
    <property type="entry name" value="Glyco_hydro_32_C"/>
</dbReference>
<feature type="domain" description="Glycosyl hydrolase family 32 N-terminal" evidence="5">
    <location>
        <begin position="79"/>
        <end position="392"/>
    </location>
</feature>
<dbReference type="InterPro" id="IPR050551">
    <property type="entry name" value="Fructan_Metab_Enzymes"/>
</dbReference>
<dbReference type="SMART" id="SM00640">
    <property type="entry name" value="Glyco_32"/>
    <property type="match status" value="1"/>
</dbReference>
<reference evidence="7" key="1">
    <citation type="submission" date="2022-06" db="EMBL/GenBank/DDBJ databases">
        <title>Uncovering the hologenomic basis of an extraordinary plant invasion.</title>
        <authorList>
            <person name="Bieker V.C."/>
            <person name="Martin M.D."/>
            <person name="Gilbert T."/>
            <person name="Hodgins K."/>
            <person name="Battlay P."/>
            <person name="Petersen B."/>
            <person name="Wilson J."/>
        </authorList>
    </citation>
    <scope>NUCLEOTIDE SEQUENCE</scope>
    <source>
        <strain evidence="7">AA19_3_7</strain>
        <tissue evidence="7">Leaf</tissue>
    </source>
</reference>
<dbReference type="CDD" id="cd18624">
    <property type="entry name" value="GH32_Fruct1-like"/>
    <property type="match status" value="1"/>
</dbReference>